<dbReference type="AlphaFoldDB" id="A0A397VUY5"/>
<name>A0A397VUY5_9GLOM</name>
<sequence length="170" mass="19717">MESPKEKVSHEDCFMTLGFMDQDRTPVFLLLKDGFSVYCNDELLKAQNIIRSNTGVWSCFLESSQKKLTIVDNELNEVYAEVGFNDGVMEIMFNELGFRTWVTINKVKPFCNLEKNVREYLSHLKGILDEECKTESYTQEHIIERASIICDSFTILDRYSIINYAKAIVQ</sequence>
<evidence type="ECO:0000313" key="2">
    <source>
        <dbReference type="Proteomes" id="UP000266673"/>
    </source>
</evidence>
<keyword evidence="2" id="KW-1185">Reference proteome</keyword>
<gene>
    <name evidence="1" type="ORF">C2G38_2267755</name>
</gene>
<dbReference type="OrthoDB" id="2488678at2759"/>
<dbReference type="Proteomes" id="UP000266673">
    <property type="component" value="Unassembled WGS sequence"/>
</dbReference>
<proteinExistence type="predicted"/>
<accession>A0A397VUY5</accession>
<protein>
    <submittedName>
        <fullName evidence="1">Uncharacterized protein</fullName>
    </submittedName>
</protein>
<evidence type="ECO:0000313" key="1">
    <source>
        <dbReference type="EMBL" id="RIB26390.1"/>
    </source>
</evidence>
<comment type="caution">
    <text evidence="1">The sequence shown here is derived from an EMBL/GenBank/DDBJ whole genome shotgun (WGS) entry which is preliminary data.</text>
</comment>
<organism evidence="1 2">
    <name type="scientific">Gigaspora rosea</name>
    <dbReference type="NCBI Taxonomy" id="44941"/>
    <lineage>
        <taxon>Eukaryota</taxon>
        <taxon>Fungi</taxon>
        <taxon>Fungi incertae sedis</taxon>
        <taxon>Mucoromycota</taxon>
        <taxon>Glomeromycotina</taxon>
        <taxon>Glomeromycetes</taxon>
        <taxon>Diversisporales</taxon>
        <taxon>Gigasporaceae</taxon>
        <taxon>Gigaspora</taxon>
    </lineage>
</organism>
<reference evidence="1 2" key="1">
    <citation type="submission" date="2018-06" db="EMBL/GenBank/DDBJ databases">
        <title>Comparative genomics reveals the genomic features of Rhizophagus irregularis, R. cerebriforme, R. diaphanum and Gigaspora rosea, and their symbiotic lifestyle signature.</title>
        <authorList>
            <person name="Morin E."/>
            <person name="San Clemente H."/>
            <person name="Chen E.C.H."/>
            <person name="De La Providencia I."/>
            <person name="Hainaut M."/>
            <person name="Kuo A."/>
            <person name="Kohler A."/>
            <person name="Murat C."/>
            <person name="Tang N."/>
            <person name="Roy S."/>
            <person name="Loubradou J."/>
            <person name="Henrissat B."/>
            <person name="Grigoriev I.V."/>
            <person name="Corradi N."/>
            <person name="Roux C."/>
            <person name="Martin F.M."/>
        </authorList>
    </citation>
    <scope>NUCLEOTIDE SEQUENCE [LARGE SCALE GENOMIC DNA]</scope>
    <source>
        <strain evidence="1 2">DAOM 194757</strain>
    </source>
</reference>
<dbReference type="EMBL" id="QKWP01000137">
    <property type="protein sequence ID" value="RIB26390.1"/>
    <property type="molecule type" value="Genomic_DNA"/>
</dbReference>